<comment type="caution">
    <text evidence="2">The sequence shown here is derived from an EMBL/GenBank/DDBJ whole genome shotgun (WGS) entry which is preliminary data.</text>
</comment>
<feature type="domain" description="Tc1-like transposase DDE" evidence="1">
    <location>
        <begin position="1"/>
        <end position="50"/>
    </location>
</feature>
<dbReference type="Proteomes" id="UP001194580">
    <property type="component" value="Unassembled WGS sequence"/>
</dbReference>
<keyword evidence="3" id="KW-1185">Reference proteome</keyword>
<evidence type="ECO:0000313" key="3">
    <source>
        <dbReference type="Proteomes" id="UP001194580"/>
    </source>
</evidence>
<sequence>MDNAKFHKTQKVKDAFTGSGLTLLLLPVCSPQLNDDESVFSSVKAHVRQEVVHWTDTKILQFKPKPLLDMLQVV</sequence>
<gene>
    <name evidence="2" type="ORF">BGZ95_009594</name>
</gene>
<dbReference type="GO" id="GO:0003676">
    <property type="term" value="F:nucleic acid binding"/>
    <property type="evidence" value="ECO:0007669"/>
    <property type="project" value="InterPro"/>
</dbReference>
<organism evidence="2 3">
    <name type="scientific">Linnemannia exigua</name>
    <dbReference type="NCBI Taxonomy" id="604196"/>
    <lineage>
        <taxon>Eukaryota</taxon>
        <taxon>Fungi</taxon>
        <taxon>Fungi incertae sedis</taxon>
        <taxon>Mucoromycota</taxon>
        <taxon>Mortierellomycotina</taxon>
        <taxon>Mortierellomycetes</taxon>
        <taxon>Mortierellales</taxon>
        <taxon>Mortierellaceae</taxon>
        <taxon>Linnemannia</taxon>
    </lineage>
</organism>
<dbReference type="InterPro" id="IPR036397">
    <property type="entry name" value="RNaseH_sf"/>
</dbReference>
<reference evidence="2" key="1">
    <citation type="journal article" date="2020" name="Fungal Divers.">
        <title>Resolving the Mortierellaceae phylogeny through synthesis of multi-gene phylogenetics and phylogenomics.</title>
        <authorList>
            <person name="Vandepol N."/>
            <person name="Liber J."/>
            <person name="Desiro A."/>
            <person name="Na H."/>
            <person name="Kennedy M."/>
            <person name="Barry K."/>
            <person name="Grigoriev I.V."/>
            <person name="Miller A.N."/>
            <person name="O'Donnell K."/>
            <person name="Stajich J.E."/>
            <person name="Bonito G."/>
        </authorList>
    </citation>
    <scope>NUCLEOTIDE SEQUENCE</scope>
    <source>
        <strain evidence="2">NRRL 28262</strain>
    </source>
</reference>
<dbReference type="AlphaFoldDB" id="A0AAD4DEB0"/>
<evidence type="ECO:0000259" key="1">
    <source>
        <dbReference type="Pfam" id="PF13358"/>
    </source>
</evidence>
<dbReference type="EMBL" id="JAAAIL010000578">
    <property type="protein sequence ID" value="KAG0274634.1"/>
    <property type="molecule type" value="Genomic_DNA"/>
</dbReference>
<dbReference type="Pfam" id="PF13358">
    <property type="entry name" value="DDE_3"/>
    <property type="match status" value="1"/>
</dbReference>
<accession>A0AAD4DEB0</accession>
<dbReference type="Gene3D" id="3.30.420.10">
    <property type="entry name" value="Ribonuclease H-like superfamily/Ribonuclease H"/>
    <property type="match status" value="1"/>
</dbReference>
<protein>
    <recommendedName>
        <fullName evidence="1">Tc1-like transposase DDE domain-containing protein</fullName>
    </recommendedName>
</protein>
<proteinExistence type="predicted"/>
<dbReference type="InterPro" id="IPR038717">
    <property type="entry name" value="Tc1-like_DDE_dom"/>
</dbReference>
<name>A0AAD4DEB0_9FUNG</name>
<evidence type="ECO:0000313" key="2">
    <source>
        <dbReference type="EMBL" id="KAG0274634.1"/>
    </source>
</evidence>